<evidence type="ECO:0000313" key="3">
    <source>
        <dbReference type="EMBL" id="NDW47414.1"/>
    </source>
</evidence>
<dbReference type="InterPro" id="IPR029787">
    <property type="entry name" value="Nucleotide_cyclase"/>
</dbReference>
<dbReference type="InterPro" id="IPR050697">
    <property type="entry name" value="Adenylyl/Guanylyl_Cyclase_3/4"/>
</dbReference>
<dbReference type="PROSITE" id="PS50125">
    <property type="entry name" value="GUANYLATE_CYCLASE_2"/>
    <property type="match status" value="1"/>
</dbReference>
<reference evidence="3" key="1">
    <citation type="submission" date="2020-02" db="EMBL/GenBank/DDBJ databases">
        <title>Delineation of the pyrene-degrading pathway in Roseobacter clade bacteria by genomic analysis.</title>
        <authorList>
            <person name="Zhou H."/>
            <person name="Wang H."/>
        </authorList>
    </citation>
    <scope>NUCLEOTIDE SEQUENCE</scope>
    <source>
        <strain evidence="3">PrR005</strain>
    </source>
</reference>
<dbReference type="Gene3D" id="3.40.50.10070">
    <property type="entry name" value="TolB, N-terminal domain"/>
    <property type="match status" value="1"/>
</dbReference>
<protein>
    <submittedName>
        <fullName evidence="3">Adenylate class-3/4/guanylyl cyclase</fullName>
    </submittedName>
</protein>
<keyword evidence="1" id="KW-0802">TPR repeat</keyword>
<dbReference type="PANTHER" id="PTHR43081:SF19">
    <property type="entry name" value="PH-SENSITIVE ADENYLATE CYCLASE RV1264"/>
    <property type="match status" value="1"/>
</dbReference>
<dbReference type="PANTHER" id="PTHR43081">
    <property type="entry name" value="ADENYLATE CYCLASE, TERMINAL-DIFFERENTIATION SPECIFIC-RELATED"/>
    <property type="match status" value="1"/>
</dbReference>
<dbReference type="SUPFAM" id="SSF48452">
    <property type="entry name" value="TPR-like"/>
    <property type="match status" value="1"/>
</dbReference>
<dbReference type="InterPro" id="IPR011990">
    <property type="entry name" value="TPR-like_helical_dom_sf"/>
</dbReference>
<dbReference type="SMART" id="SM00028">
    <property type="entry name" value="TPR"/>
    <property type="match status" value="2"/>
</dbReference>
<comment type="caution">
    <text evidence="3">The sequence shown here is derived from an EMBL/GenBank/DDBJ whole genome shotgun (WGS) entry which is preliminary data.</text>
</comment>
<feature type="domain" description="Guanylate cyclase" evidence="2">
    <location>
        <begin position="7"/>
        <end position="115"/>
    </location>
</feature>
<dbReference type="AlphaFoldDB" id="A0A6B2NYC6"/>
<dbReference type="InterPro" id="IPR019734">
    <property type="entry name" value="TPR_rpt"/>
</dbReference>
<dbReference type="GO" id="GO:0035556">
    <property type="term" value="P:intracellular signal transduction"/>
    <property type="evidence" value="ECO:0007669"/>
    <property type="project" value="InterPro"/>
</dbReference>
<dbReference type="GO" id="GO:0006171">
    <property type="term" value="P:cAMP biosynthetic process"/>
    <property type="evidence" value="ECO:0007669"/>
    <property type="project" value="TreeGrafter"/>
</dbReference>
<dbReference type="CDD" id="cd07302">
    <property type="entry name" value="CHD"/>
    <property type="match status" value="1"/>
</dbReference>
<dbReference type="GO" id="GO:0004016">
    <property type="term" value="F:adenylate cyclase activity"/>
    <property type="evidence" value="ECO:0007669"/>
    <property type="project" value="UniProtKB-ARBA"/>
</dbReference>
<proteinExistence type="predicted"/>
<dbReference type="Gene3D" id="3.30.70.1230">
    <property type="entry name" value="Nucleotide cyclase"/>
    <property type="match status" value="1"/>
</dbReference>
<sequence length="571" mass="62050">MTRRLTAILAADVVGFSAMMGRDEAGTLARLIDMRKTVFDPEVARTGGRIVKLMGDGALVEFSSVANAVSCAIAVQERLASDPTLKLRIGINLGDVILQGSDLYGDGVNIAARLEALAEPGGICVSGPVADSLGSRLDPRFADTGLQQLKNIEKPVRVLRWLPDMEPAAALAEPGFDRPGIAVLAFDNMSADPEQEYFSDGIAEDIITALSHFREFKVIARNTTFTYKGKAVRVDQVCRDLGVRYLLEGSVRKAGNKVRVTGQLIDGETGAHLWADRYDRSIDDIFAVQDEITQAIVEAVAPETMNAEFKRARSRPESLSSWDKVLRARWHLGKFLQPDNEEARALLSQIVASDPNMSEAHAGIALCDLMAMLHVWRTDTGAAIQSAKASAEKAVEQDDNNANAHAILGMACNFARDFEEGETHLMRAIRLNPNLAVGYGNCAALYGVSGQYPEAKAAYERAAALSPRDPLKPFWRGGFGIGAYVAADYETCLNNAQAGLRETPGYASLMRQEAAALAMLGRQEEAHASVGRLLDKMPGLTVTRVRAIVPVRHEDDWERWLEGLCRAGLPE</sequence>
<dbReference type="Gene3D" id="1.25.40.10">
    <property type="entry name" value="Tetratricopeptide repeat domain"/>
    <property type="match status" value="1"/>
</dbReference>
<gene>
    <name evidence="3" type="ORF">G0P99_20920</name>
</gene>
<dbReference type="RefSeq" id="WP_164132425.1">
    <property type="nucleotide sequence ID" value="NZ_JAAGOX010000054.1"/>
</dbReference>
<dbReference type="InterPro" id="IPR001054">
    <property type="entry name" value="A/G_cyclase"/>
</dbReference>
<organism evidence="3">
    <name type="scientific">Ruegeria sp. PrR005</name>
    <dbReference type="NCBI Taxonomy" id="2706882"/>
    <lineage>
        <taxon>Bacteria</taxon>
        <taxon>Pseudomonadati</taxon>
        <taxon>Pseudomonadota</taxon>
        <taxon>Alphaproteobacteria</taxon>
        <taxon>Rhodobacterales</taxon>
        <taxon>Roseobacteraceae</taxon>
        <taxon>Ruegeria</taxon>
    </lineage>
</organism>
<dbReference type="PROSITE" id="PS50005">
    <property type="entry name" value="TPR"/>
    <property type="match status" value="1"/>
</dbReference>
<dbReference type="EMBL" id="JAAGOX010000054">
    <property type="protein sequence ID" value="NDW47414.1"/>
    <property type="molecule type" value="Genomic_DNA"/>
</dbReference>
<dbReference type="SUPFAM" id="SSF55073">
    <property type="entry name" value="Nucleotide cyclase"/>
    <property type="match status" value="1"/>
</dbReference>
<feature type="repeat" description="TPR" evidence="1">
    <location>
        <begin position="436"/>
        <end position="469"/>
    </location>
</feature>
<dbReference type="Pfam" id="PF00211">
    <property type="entry name" value="Guanylate_cyc"/>
    <property type="match status" value="1"/>
</dbReference>
<name>A0A6B2NYC6_9RHOB</name>
<evidence type="ECO:0000259" key="2">
    <source>
        <dbReference type="PROSITE" id="PS50125"/>
    </source>
</evidence>
<evidence type="ECO:0000256" key="1">
    <source>
        <dbReference type="PROSITE-ProRule" id="PRU00339"/>
    </source>
</evidence>
<accession>A0A6B2NYC6</accession>